<proteinExistence type="predicted"/>
<accession>A0ABQ2DD76</accession>
<dbReference type="Proteomes" id="UP000632222">
    <property type="component" value="Unassembled WGS sequence"/>
</dbReference>
<gene>
    <name evidence="1" type="ORF">GCM10008938_40490</name>
</gene>
<protein>
    <submittedName>
        <fullName evidence="1">Uncharacterized protein</fullName>
    </submittedName>
</protein>
<reference evidence="2" key="1">
    <citation type="journal article" date="2019" name="Int. J. Syst. Evol. Microbiol.">
        <title>The Global Catalogue of Microorganisms (GCM) 10K type strain sequencing project: providing services to taxonomists for standard genome sequencing and annotation.</title>
        <authorList>
            <consortium name="The Broad Institute Genomics Platform"/>
            <consortium name="The Broad Institute Genome Sequencing Center for Infectious Disease"/>
            <person name="Wu L."/>
            <person name="Ma J."/>
        </authorList>
    </citation>
    <scope>NUCLEOTIDE SEQUENCE [LARGE SCALE GENOMIC DNA]</scope>
    <source>
        <strain evidence="2">JCM 14370</strain>
    </source>
</reference>
<comment type="caution">
    <text evidence="1">The sequence shown here is derived from an EMBL/GenBank/DDBJ whole genome shotgun (WGS) entry which is preliminary data.</text>
</comment>
<keyword evidence="2" id="KW-1185">Reference proteome</keyword>
<organism evidence="1 2">
    <name type="scientific">Deinococcus roseus</name>
    <dbReference type="NCBI Taxonomy" id="392414"/>
    <lineage>
        <taxon>Bacteria</taxon>
        <taxon>Thermotogati</taxon>
        <taxon>Deinococcota</taxon>
        <taxon>Deinococci</taxon>
        <taxon>Deinococcales</taxon>
        <taxon>Deinococcaceae</taxon>
        <taxon>Deinococcus</taxon>
    </lineage>
</organism>
<evidence type="ECO:0000313" key="1">
    <source>
        <dbReference type="EMBL" id="GGJ50475.1"/>
    </source>
</evidence>
<dbReference type="RefSeq" id="WP_189005946.1">
    <property type="nucleotide sequence ID" value="NZ_BMOD01000021.1"/>
</dbReference>
<evidence type="ECO:0000313" key="2">
    <source>
        <dbReference type="Proteomes" id="UP000632222"/>
    </source>
</evidence>
<name>A0ABQ2DD76_9DEIO</name>
<dbReference type="EMBL" id="BMOD01000021">
    <property type="protein sequence ID" value="GGJ50475.1"/>
    <property type="molecule type" value="Genomic_DNA"/>
</dbReference>
<sequence>MTGQAHDRVLFQGKDFLLGAVAGTGLFDLQQMGLRAFPASTACWRGFQVTYAIEDGFLMLDSLVATFPDPAPLILGQAPHTLSSPHPCGRLQYHLHQPTPFTGRLRILHDLIRPLYVHGGFQEDWKFNEVHLLHIEHGRILSSRDCSQDMAKVREMLREKKPGAVLTPQEHKVLQAYQALQDLP</sequence>